<dbReference type="PANTHER" id="PTHR39324">
    <property type="entry name" value="CALCIUM DODECIN"/>
    <property type="match status" value="1"/>
</dbReference>
<proteinExistence type="predicted"/>
<accession>A0A0A0M7D7</accession>
<dbReference type="Pfam" id="PF07311">
    <property type="entry name" value="Dodecin"/>
    <property type="match status" value="1"/>
</dbReference>
<evidence type="ECO:0000313" key="1">
    <source>
        <dbReference type="EMBL" id="KGO97932.1"/>
    </source>
</evidence>
<comment type="caution">
    <text evidence="1">The sequence shown here is derived from an EMBL/GenBank/DDBJ whole genome shotgun (WGS) entry which is preliminary data.</text>
</comment>
<organism evidence="1 2">
    <name type="scientific">Lysobacter defluvii IMMIB APB-9 = DSM 18482</name>
    <dbReference type="NCBI Taxonomy" id="1385515"/>
    <lineage>
        <taxon>Bacteria</taxon>
        <taxon>Pseudomonadati</taxon>
        <taxon>Pseudomonadota</taxon>
        <taxon>Gammaproteobacteria</taxon>
        <taxon>Lysobacterales</taxon>
        <taxon>Lysobacteraceae</taxon>
        <taxon>Novilysobacter</taxon>
    </lineage>
</organism>
<dbReference type="OrthoDB" id="9805449at2"/>
<dbReference type="PANTHER" id="PTHR39324:SF1">
    <property type="entry name" value="CALCIUM DODECIN"/>
    <property type="match status" value="1"/>
</dbReference>
<dbReference type="InterPro" id="IPR009923">
    <property type="entry name" value="Dodecin"/>
</dbReference>
<protein>
    <recommendedName>
        <fullName evidence="3">Dodecin domain-containing protein</fullName>
    </recommendedName>
</protein>
<name>A0A0A0M7D7_9GAMM</name>
<dbReference type="eggNOG" id="COG3360">
    <property type="taxonomic scope" value="Bacteria"/>
</dbReference>
<dbReference type="Gene3D" id="3.30.1660.10">
    <property type="entry name" value="Flavin-binding protein dodecin"/>
    <property type="match status" value="1"/>
</dbReference>
<keyword evidence="2" id="KW-1185">Reference proteome</keyword>
<dbReference type="InterPro" id="IPR025543">
    <property type="entry name" value="Dodecin-like"/>
</dbReference>
<sequence length="67" mass="7471">MAVAKVIEIYSSSDKSVEDAVRQGLKKASESIKNIRGAWIKETKVQVDGDGNITEWRVDMKVTFVVD</sequence>
<dbReference type="EMBL" id="AVBH01000165">
    <property type="protein sequence ID" value="KGO97932.1"/>
    <property type="molecule type" value="Genomic_DNA"/>
</dbReference>
<gene>
    <name evidence="1" type="ORF">N791_03505</name>
</gene>
<dbReference type="STRING" id="1385515.GCA_000423325_00815"/>
<reference evidence="1 2" key="1">
    <citation type="submission" date="2013-08" db="EMBL/GenBank/DDBJ databases">
        <title>Genomic analysis of Lysobacter defluvii.</title>
        <authorList>
            <person name="Wang Q."/>
            <person name="Wang G."/>
        </authorList>
    </citation>
    <scope>NUCLEOTIDE SEQUENCE [LARGE SCALE GENOMIC DNA]</scope>
    <source>
        <strain evidence="1 2">IMMIB APB-9</strain>
    </source>
</reference>
<dbReference type="InterPro" id="IPR036694">
    <property type="entry name" value="Dodecin-like_sf"/>
</dbReference>
<dbReference type="AlphaFoldDB" id="A0A0A0M7D7"/>
<dbReference type="SUPFAM" id="SSF89807">
    <property type="entry name" value="Dodecin-like"/>
    <property type="match status" value="1"/>
</dbReference>
<evidence type="ECO:0008006" key="3">
    <source>
        <dbReference type="Google" id="ProtNLM"/>
    </source>
</evidence>
<evidence type="ECO:0000313" key="2">
    <source>
        <dbReference type="Proteomes" id="UP000030003"/>
    </source>
</evidence>
<dbReference type="RefSeq" id="WP_027069292.1">
    <property type="nucleotide sequence ID" value="NZ_AUHT01000005.1"/>
</dbReference>
<dbReference type="Proteomes" id="UP000030003">
    <property type="component" value="Unassembled WGS sequence"/>
</dbReference>